<name>A0A1Y6EU79_9GAMM</name>
<dbReference type="SMART" id="SM00797">
    <property type="entry name" value="AHS2"/>
    <property type="match status" value="1"/>
</dbReference>
<evidence type="ECO:0000313" key="5">
    <source>
        <dbReference type="EMBL" id="SMQ66107.1"/>
    </source>
</evidence>
<dbReference type="Proteomes" id="UP000194450">
    <property type="component" value="Unassembled WGS sequence"/>
</dbReference>
<dbReference type="PANTHER" id="PTHR43309">
    <property type="entry name" value="5-OXOPROLINASE SUBUNIT C"/>
    <property type="match status" value="1"/>
</dbReference>
<dbReference type="Pfam" id="PF02626">
    <property type="entry name" value="CT_A_B"/>
    <property type="match status" value="1"/>
</dbReference>
<dbReference type="GO" id="GO:0005524">
    <property type="term" value="F:ATP binding"/>
    <property type="evidence" value="ECO:0007669"/>
    <property type="project" value="UniProtKB-KW"/>
</dbReference>
<sequence length="321" mass="34442">MSGLRVIEPGMLALVQDFGRFGWLAQGYSRGGPVDEHAFLWANRLLGNHFNAAQIEITLGGFSATAQASMKITVTGADVPVSVNGNSVPNWQVLQVNEGDKLAIGYARSGLRAYLAVAGGWQVTPVKGSCATVRREQIGGLTGHGHALVAGDSLTPEAVNNSSQAVTGQRVKPDFIPDYTSKLVLDVMPAAQFQQFAASAREVFFSETYQVIDKADRMGVRMKGAAVNWQGAGLVSEPLPIGAIQVPSDGQPIIMLNDRQTLGGYPKLGVLSWTAKNRLAQATPGSKIQFKEADAKPLQEQLKQVYRFFSVACQQAQNLRS</sequence>
<dbReference type="AlphaFoldDB" id="A0A1Y6EU79"/>
<keyword evidence="2 5" id="KW-0378">Hydrolase</keyword>
<gene>
    <name evidence="5" type="ORF">SAMN06297229_1441</name>
</gene>
<reference evidence="6" key="1">
    <citation type="submission" date="2017-04" db="EMBL/GenBank/DDBJ databases">
        <authorList>
            <person name="Varghese N."/>
            <person name="Submissions S."/>
        </authorList>
    </citation>
    <scope>NUCLEOTIDE SEQUENCE [LARGE SCALE GENOMIC DNA]</scope>
</reference>
<dbReference type="InterPro" id="IPR003778">
    <property type="entry name" value="CT_A_B"/>
</dbReference>
<evidence type="ECO:0000256" key="1">
    <source>
        <dbReference type="ARBA" id="ARBA00022741"/>
    </source>
</evidence>
<accession>A0A1Y6EU79</accession>
<dbReference type="GO" id="GO:0016787">
    <property type="term" value="F:hydrolase activity"/>
    <property type="evidence" value="ECO:0007669"/>
    <property type="project" value="UniProtKB-KW"/>
</dbReference>
<evidence type="ECO:0000256" key="3">
    <source>
        <dbReference type="ARBA" id="ARBA00022840"/>
    </source>
</evidence>
<dbReference type="InterPro" id="IPR029000">
    <property type="entry name" value="Cyclophilin-like_dom_sf"/>
</dbReference>
<dbReference type="EMBL" id="FXWH01000001">
    <property type="protein sequence ID" value="SMQ66107.1"/>
    <property type="molecule type" value="Genomic_DNA"/>
</dbReference>
<protein>
    <submittedName>
        <fullName evidence="5">Allophanate hydrolase</fullName>
    </submittedName>
</protein>
<evidence type="ECO:0000256" key="2">
    <source>
        <dbReference type="ARBA" id="ARBA00022801"/>
    </source>
</evidence>
<dbReference type="PANTHER" id="PTHR43309:SF4">
    <property type="entry name" value="CARBOXYLTRANSFERASE DOMAIN-CONTAINING PROTEIN"/>
    <property type="match status" value="1"/>
</dbReference>
<keyword evidence="3" id="KW-0067">ATP-binding</keyword>
<keyword evidence="1" id="KW-0547">Nucleotide-binding</keyword>
<evidence type="ECO:0000259" key="4">
    <source>
        <dbReference type="SMART" id="SM00797"/>
    </source>
</evidence>
<proteinExistence type="predicted"/>
<evidence type="ECO:0000313" key="6">
    <source>
        <dbReference type="Proteomes" id="UP000194450"/>
    </source>
</evidence>
<dbReference type="SUPFAM" id="SSF50891">
    <property type="entry name" value="Cyclophilin-like"/>
    <property type="match status" value="1"/>
</dbReference>
<dbReference type="Gene3D" id="2.40.100.10">
    <property type="entry name" value="Cyclophilin-like"/>
    <property type="match status" value="1"/>
</dbReference>
<dbReference type="OrthoDB" id="9768696at2"/>
<dbReference type="InterPro" id="IPR052708">
    <property type="entry name" value="PxpC"/>
</dbReference>
<feature type="domain" description="Carboxyltransferase" evidence="4">
    <location>
        <begin position="25"/>
        <end position="309"/>
    </location>
</feature>
<organism evidence="5 6">
    <name type="scientific">Pseudidiomarina planktonica</name>
    <dbReference type="NCBI Taxonomy" id="1323738"/>
    <lineage>
        <taxon>Bacteria</taxon>
        <taxon>Pseudomonadati</taxon>
        <taxon>Pseudomonadota</taxon>
        <taxon>Gammaproteobacteria</taxon>
        <taxon>Alteromonadales</taxon>
        <taxon>Idiomarinaceae</taxon>
        <taxon>Pseudidiomarina</taxon>
    </lineage>
</organism>
<keyword evidence="6" id="KW-1185">Reference proteome</keyword>
<dbReference type="NCBIfam" id="TIGR00724">
    <property type="entry name" value="urea_amlyse_rel"/>
    <property type="match status" value="1"/>
</dbReference>
<dbReference type="RefSeq" id="WP_086434508.1">
    <property type="nucleotide sequence ID" value="NZ_FXWH01000001.1"/>
</dbReference>